<organism evidence="1">
    <name type="scientific">Candidatus Kentrum sp. TC</name>
    <dbReference type="NCBI Taxonomy" id="2126339"/>
    <lineage>
        <taxon>Bacteria</taxon>
        <taxon>Pseudomonadati</taxon>
        <taxon>Pseudomonadota</taxon>
        <taxon>Gammaproteobacteria</taxon>
        <taxon>Candidatus Kentrum</taxon>
    </lineage>
</organism>
<name>A0A450ZLE5_9GAMM</name>
<evidence type="ECO:0000313" key="1">
    <source>
        <dbReference type="EMBL" id="VFK54604.1"/>
    </source>
</evidence>
<reference evidence="1" key="1">
    <citation type="submission" date="2019-02" db="EMBL/GenBank/DDBJ databases">
        <authorList>
            <person name="Gruber-Vodicka R. H."/>
            <person name="Seah K. B. B."/>
        </authorList>
    </citation>
    <scope>NUCLEOTIDE SEQUENCE</scope>
    <source>
        <strain evidence="1">BECK_BZ126</strain>
    </source>
</reference>
<dbReference type="AlphaFoldDB" id="A0A450ZLE5"/>
<proteinExistence type="predicted"/>
<accession>A0A450ZLE5</accession>
<protein>
    <submittedName>
        <fullName evidence="1">Uncharacterized protein</fullName>
    </submittedName>
</protein>
<gene>
    <name evidence="1" type="ORF">BECKTC1821F_GA0114240_100561</name>
</gene>
<sequence length="99" mass="10732">MIQRVLPLAPVFVATGNPTIMAVSSPRKMKKLWTSGAEIGIASRAVARRGLGDALRVGGVETLRKPHRIRLALRRVYPIAMRILPLPPVPSGVRFSVLG</sequence>
<dbReference type="EMBL" id="CAADFW010000005">
    <property type="protein sequence ID" value="VFK54604.1"/>
    <property type="molecule type" value="Genomic_DNA"/>
</dbReference>